<dbReference type="InterPro" id="IPR044711">
    <property type="entry name" value="EC11-15"/>
</dbReference>
<dbReference type="RefSeq" id="XP_021838124.2">
    <property type="nucleotide sequence ID" value="XM_021982432.2"/>
</dbReference>
<dbReference type="AlphaFoldDB" id="A0A9R0HW66"/>
<keyword evidence="6" id="KW-0968">Cytoplasmic vesicle</keyword>
<organism evidence="11 12">
    <name type="scientific">Spinacia oleracea</name>
    <name type="common">Spinach</name>
    <dbReference type="NCBI Taxonomy" id="3562"/>
    <lineage>
        <taxon>Eukaryota</taxon>
        <taxon>Viridiplantae</taxon>
        <taxon>Streptophyta</taxon>
        <taxon>Embryophyta</taxon>
        <taxon>Tracheophyta</taxon>
        <taxon>Spermatophyta</taxon>
        <taxon>Magnoliopsida</taxon>
        <taxon>eudicotyledons</taxon>
        <taxon>Gunneridae</taxon>
        <taxon>Pentapetalae</taxon>
        <taxon>Caryophyllales</taxon>
        <taxon>Chenopodiaceae</taxon>
        <taxon>Chenopodioideae</taxon>
        <taxon>Anserineae</taxon>
        <taxon>Spinacia</taxon>
    </lineage>
</organism>
<evidence type="ECO:0000256" key="8">
    <source>
        <dbReference type="ARBA" id="ARBA00034484"/>
    </source>
</evidence>
<dbReference type="Proteomes" id="UP000813463">
    <property type="component" value="Chromosome 6"/>
</dbReference>
<evidence type="ECO:0000256" key="6">
    <source>
        <dbReference type="ARBA" id="ARBA00023329"/>
    </source>
</evidence>
<evidence type="ECO:0000256" key="2">
    <source>
        <dbReference type="ARBA" id="ARBA00004613"/>
    </source>
</evidence>
<accession>A0A9R0HW66</accession>
<protein>
    <submittedName>
        <fullName evidence="12">Egg cell-secreted protein 1.4-like</fullName>
    </submittedName>
</protein>
<keyword evidence="5" id="KW-0278">Fertilization</keyword>
<evidence type="ECO:0000259" key="10">
    <source>
        <dbReference type="Pfam" id="PF05617"/>
    </source>
</evidence>
<reference evidence="12" key="2">
    <citation type="submission" date="2025-08" db="UniProtKB">
        <authorList>
            <consortium name="RefSeq"/>
        </authorList>
    </citation>
    <scope>IDENTIFICATION</scope>
    <source>
        <tissue evidence="12">Leaf</tissue>
    </source>
</reference>
<evidence type="ECO:0000313" key="11">
    <source>
        <dbReference type="Proteomes" id="UP000813463"/>
    </source>
</evidence>
<proteinExistence type="inferred from homology"/>
<dbReference type="InterPro" id="IPR008502">
    <property type="entry name" value="Prolamin-like"/>
</dbReference>
<feature type="signal peptide" evidence="9">
    <location>
        <begin position="1"/>
        <end position="25"/>
    </location>
</feature>
<sequence>MGIQNGVFVLLTIVLFLMSNATTSARDFPLATDNPRISDLATRLQVKISGTNTTNTTTIPDCWGSLSELRTCSNEIIGFFLNGYTDIDTPCCQAIEIIIQHCWPSMIGVLGFTTEEGNLLAAYCSNLSSTPPGTKTTAGTHI</sequence>
<name>A0A9R0HW66_SPIOL</name>
<evidence type="ECO:0000256" key="3">
    <source>
        <dbReference type="ARBA" id="ARBA00022525"/>
    </source>
</evidence>
<reference evidence="11" key="1">
    <citation type="journal article" date="2021" name="Nat. Commun.">
        <title>Genomic analyses provide insights into spinach domestication and the genetic basis of agronomic traits.</title>
        <authorList>
            <person name="Cai X."/>
            <person name="Sun X."/>
            <person name="Xu C."/>
            <person name="Sun H."/>
            <person name="Wang X."/>
            <person name="Ge C."/>
            <person name="Zhang Z."/>
            <person name="Wang Q."/>
            <person name="Fei Z."/>
            <person name="Jiao C."/>
            <person name="Wang Q."/>
        </authorList>
    </citation>
    <scope>NUCLEOTIDE SEQUENCE [LARGE SCALE GENOMIC DNA]</scope>
    <source>
        <strain evidence="11">cv. Varoflay</strain>
    </source>
</reference>
<gene>
    <name evidence="12" type="primary">LOC110777845</name>
</gene>
<keyword evidence="3" id="KW-0964">Secreted</keyword>
<comment type="function">
    <text evidence="7">Involved in the regulation of gamete interactions during the double fertilization and to prevent multiple-pollen tube attraction; mediates the redistribution of the gamete fusogen HAP2/GCS1 to the cell surface after secretion upon sperm arrival.</text>
</comment>
<dbReference type="GeneID" id="110777845"/>
<evidence type="ECO:0000313" key="12">
    <source>
        <dbReference type="RefSeq" id="XP_021838124.2"/>
    </source>
</evidence>
<dbReference type="GO" id="GO:0031410">
    <property type="term" value="C:cytoplasmic vesicle"/>
    <property type="evidence" value="ECO:0007669"/>
    <property type="project" value="UniProtKB-SubCell"/>
</dbReference>
<dbReference type="GO" id="GO:0080155">
    <property type="term" value="P:regulation of double fertilization forming a zygote and endosperm"/>
    <property type="evidence" value="ECO:0007669"/>
    <property type="project" value="UniProtKB-ARBA"/>
</dbReference>
<keyword evidence="4 9" id="KW-0732">Signal</keyword>
<dbReference type="KEGG" id="soe:110777845"/>
<evidence type="ECO:0000256" key="9">
    <source>
        <dbReference type="SAM" id="SignalP"/>
    </source>
</evidence>
<dbReference type="Pfam" id="PF05617">
    <property type="entry name" value="Prolamin_like"/>
    <property type="match status" value="1"/>
</dbReference>
<comment type="similarity">
    <text evidence="8">Belongs to the plant egg cell-secreted peptide family.</text>
</comment>
<evidence type="ECO:0000256" key="1">
    <source>
        <dbReference type="ARBA" id="ARBA00004541"/>
    </source>
</evidence>
<dbReference type="GO" id="GO:2000008">
    <property type="term" value="P:regulation of protein localization to cell surface"/>
    <property type="evidence" value="ECO:0007669"/>
    <property type="project" value="UniProtKB-ARBA"/>
</dbReference>
<dbReference type="GO" id="GO:0009567">
    <property type="term" value="P:double fertilization forming a zygote and endosperm"/>
    <property type="evidence" value="ECO:0007669"/>
    <property type="project" value="InterPro"/>
</dbReference>
<comment type="subcellular location">
    <subcellularLocation>
        <location evidence="1">Cytoplasmic vesicle</location>
    </subcellularLocation>
    <subcellularLocation>
        <location evidence="2">Secreted</location>
    </subcellularLocation>
</comment>
<evidence type="ECO:0000256" key="5">
    <source>
        <dbReference type="ARBA" id="ARBA00023279"/>
    </source>
</evidence>
<evidence type="ECO:0000256" key="7">
    <source>
        <dbReference type="ARBA" id="ARBA00034457"/>
    </source>
</evidence>
<dbReference type="PANTHER" id="PTHR35293:SF9">
    <property type="entry name" value="EGG CELL-SECRETED PROTEIN 1.4-LIKE"/>
    <property type="match status" value="1"/>
</dbReference>
<dbReference type="GO" id="GO:0005576">
    <property type="term" value="C:extracellular region"/>
    <property type="evidence" value="ECO:0007669"/>
    <property type="project" value="UniProtKB-SubCell"/>
</dbReference>
<dbReference type="PANTHER" id="PTHR35293">
    <property type="entry name" value="EGG CELL-SECRETED PROTEIN 1.5"/>
    <property type="match status" value="1"/>
</dbReference>
<keyword evidence="11" id="KW-1185">Reference proteome</keyword>
<evidence type="ECO:0000256" key="4">
    <source>
        <dbReference type="ARBA" id="ARBA00022729"/>
    </source>
</evidence>
<feature type="chain" id="PRO_5047353930" evidence="9">
    <location>
        <begin position="26"/>
        <end position="142"/>
    </location>
</feature>
<feature type="domain" description="Prolamin-like" evidence="10">
    <location>
        <begin position="61"/>
        <end position="125"/>
    </location>
</feature>